<evidence type="ECO:0000256" key="2">
    <source>
        <dbReference type="ARBA" id="ARBA00022741"/>
    </source>
</evidence>
<comment type="similarity">
    <text evidence="5">Belongs to the glutamate--cysteine ligase type 2 family. YbdK subfamily.</text>
</comment>
<keyword evidence="7" id="KW-1185">Reference proteome</keyword>
<comment type="catalytic activity">
    <reaction evidence="4 5">
        <text>L-cysteine + L-glutamate + ATP = gamma-L-glutamyl-L-cysteine + ADP + phosphate + H(+)</text>
        <dbReference type="Rhea" id="RHEA:13285"/>
        <dbReference type="ChEBI" id="CHEBI:15378"/>
        <dbReference type="ChEBI" id="CHEBI:29985"/>
        <dbReference type="ChEBI" id="CHEBI:30616"/>
        <dbReference type="ChEBI" id="CHEBI:35235"/>
        <dbReference type="ChEBI" id="CHEBI:43474"/>
        <dbReference type="ChEBI" id="CHEBI:58173"/>
        <dbReference type="ChEBI" id="CHEBI:456216"/>
        <dbReference type="EC" id="6.3.2.2"/>
    </reaction>
</comment>
<reference evidence="6 7" key="1">
    <citation type="submission" date="2018-11" db="EMBL/GenBank/DDBJ databases">
        <title>Draft genome sequence of Cellulomonas takizawaensis strain TKZ-21.</title>
        <authorList>
            <person name="Yamamura H."/>
            <person name="Hayashi T."/>
            <person name="Hamada M."/>
            <person name="Serisawa Y."/>
            <person name="Matsuyama K."/>
            <person name="Nakagawa Y."/>
            <person name="Otoguro M."/>
            <person name="Yanagida F."/>
            <person name="Hayakawa M."/>
        </authorList>
    </citation>
    <scope>NUCLEOTIDE SEQUENCE [LARGE SCALE GENOMIC DNA]</scope>
    <source>
        <strain evidence="6 7">TKZ-21</strain>
    </source>
</reference>
<dbReference type="OrthoDB" id="9803842at2"/>
<proteinExistence type="inferred from homology"/>
<dbReference type="PANTHER" id="PTHR36510:SF1">
    <property type="entry name" value="GLUTAMATE--CYSTEINE LIGASE 2-RELATED"/>
    <property type="match status" value="1"/>
</dbReference>
<dbReference type="AlphaFoldDB" id="A0A401V126"/>
<dbReference type="EMBL" id="BHYL01000171">
    <property type="protein sequence ID" value="GCD20612.1"/>
    <property type="molecule type" value="Genomic_DNA"/>
</dbReference>
<evidence type="ECO:0000256" key="1">
    <source>
        <dbReference type="ARBA" id="ARBA00022598"/>
    </source>
</evidence>
<organism evidence="6 7">
    <name type="scientific">Cellulomonas algicola</name>
    <dbReference type="NCBI Taxonomy" id="2071633"/>
    <lineage>
        <taxon>Bacteria</taxon>
        <taxon>Bacillati</taxon>
        <taxon>Actinomycetota</taxon>
        <taxon>Actinomycetes</taxon>
        <taxon>Micrococcales</taxon>
        <taxon>Cellulomonadaceae</taxon>
        <taxon>Cellulomonas</taxon>
    </lineage>
</organism>
<dbReference type="InterPro" id="IPR050141">
    <property type="entry name" value="GCL_type2/YbdK_subfam"/>
</dbReference>
<keyword evidence="2 5" id="KW-0547">Nucleotide-binding</keyword>
<dbReference type="InterPro" id="IPR011793">
    <property type="entry name" value="YbdK"/>
</dbReference>
<evidence type="ECO:0000256" key="3">
    <source>
        <dbReference type="ARBA" id="ARBA00022840"/>
    </source>
</evidence>
<dbReference type="GO" id="GO:0004357">
    <property type="term" value="F:glutamate-cysteine ligase activity"/>
    <property type="evidence" value="ECO:0007669"/>
    <property type="project" value="UniProtKB-EC"/>
</dbReference>
<dbReference type="NCBIfam" id="TIGR02050">
    <property type="entry name" value="gshA_cyan_rel"/>
    <property type="match status" value="1"/>
</dbReference>
<dbReference type="SUPFAM" id="SSF55931">
    <property type="entry name" value="Glutamine synthetase/guanido kinase"/>
    <property type="match status" value="1"/>
</dbReference>
<comment type="function">
    <text evidence="5">ATP-dependent carboxylate-amine ligase which exhibits weak glutamate--cysteine ligase activity.</text>
</comment>
<keyword evidence="1 5" id="KW-0436">Ligase</keyword>
<dbReference type="InterPro" id="IPR014746">
    <property type="entry name" value="Gln_synth/guanido_kin_cat_dom"/>
</dbReference>
<keyword evidence="3 5" id="KW-0067">ATP-binding</keyword>
<dbReference type="Gene3D" id="3.30.590.20">
    <property type="match status" value="1"/>
</dbReference>
<dbReference type="HAMAP" id="MF_01609">
    <property type="entry name" value="Glu_cys_ligase_2"/>
    <property type="match status" value="1"/>
</dbReference>
<dbReference type="EC" id="6.3.2.2" evidence="5"/>
<accession>A0A401V126</accession>
<dbReference type="Proteomes" id="UP000288246">
    <property type="component" value="Unassembled WGS sequence"/>
</dbReference>
<dbReference type="RefSeq" id="WP_124343135.1">
    <property type="nucleotide sequence ID" value="NZ_BHYL01000171.1"/>
</dbReference>
<evidence type="ECO:0000313" key="7">
    <source>
        <dbReference type="Proteomes" id="UP000288246"/>
    </source>
</evidence>
<comment type="caution">
    <text evidence="6">The sequence shown here is derived from an EMBL/GenBank/DDBJ whole genome shotgun (WGS) entry which is preliminary data.</text>
</comment>
<gene>
    <name evidence="6" type="ORF">CTKZ_21740</name>
</gene>
<sequence length="358" mass="38424">MGVEEEFLLVTPDGVPYAVAPTVLRLAADLPSDPRPGGDLEKEFKQEQVEVSTHPCTDLDDLLAQVRDGRARTDAVARQAGARIAAMGTAPHVVESTVIPDRRANEIRARFGQTAREQLTCGCHVHVAVADDDEGVHVIDHLRAWNAVLLALSANSPSWLGSATGYASYRSQVWGRWPTAGATAPFGDAATYRAVIAELLRSGTALDDGMIYFDARLSARYPTVEVRVADVCLDPQDAVLQAVLVRALAETAVRTDPDPAPVRAEILRSWTWRAARSGTTGELVSPTTGEPRPAADVVAELVDHVHDALVATGELDWVRARVADVLRRGNGAVQQLAWRAEGADDDAVVRRAADVTLG</sequence>
<dbReference type="GO" id="GO:0042398">
    <property type="term" value="P:modified amino acid biosynthetic process"/>
    <property type="evidence" value="ECO:0007669"/>
    <property type="project" value="InterPro"/>
</dbReference>
<name>A0A401V126_9CELL</name>
<dbReference type="InterPro" id="IPR006336">
    <property type="entry name" value="GCS2"/>
</dbReference>
<dbReference type="Pfam" id="PF04107">
    <property type="entry name" value="GCS2"/>
    <property type="match status" value="1"/>
</dbReference>
<dbReference type="GO" id="GO:0005524">
    <property type="term" value="F:ATP binding"/>
    <property type="evidence" value="ECO:0007669"/>
    <property type="project" value="UniProtKB-KW"/>
</dbReference>
<evidence type="ECO:0000313" key="6">
    <source>
        <dbReference type="EMBL" id="GCD20612.1"/>
    </source>
</evidence>
<evidence type="ECO:0000256" key="4">
    <source>
        <dbReference type="ARBA" id="ARBA00048819"/>
    </source>
</evidence>
<evidence type="ECO:0000256" key="5">
    <source>
        <dbReference type="HAMAP-Rule" id="MF_01609"/>
    </source>
</evidence>
<dbReference type="PANTHER" id="PTHR36510">
    <property type="entry name" value="GLUTAMATE--CYSTEINE LIGASE 2-RELATED"/>
    <property type="match status" value="1"/>
</dbReference>
<dbReference type="NCBIfam" id="NF010041">
    <property type="entry name" value="PRK13517.1-1"/>
    <property type="match status" value="1"/>
</dbReference>
<protein>
    <recommendedName>
        <fullName evidence="5">Putative glutamate--cysteine ligase 2</fullName>
        <ecNumber evidence="5">6.3.2.2</ecNumber>
    </recommendedName>
    <alternativeName>
        <fullName evidence="5">Gamma-glutamylcysteine synthetase 2</fullName>
        <shortName evidence="5">GCS 2</shortName>
        <shortName evidence="5">Gamma-GCS 2</shortName>
    </alternativeName>
</protein>